<evidence type="ECO:0000256" key="2">
    <source>
        <dbReference type="ARBA" id="ARBA00022448"/>
    </source>
</evidence>
<keyword evidence="2 8" id="KW-0813">Transport</keyword>
<dbReference type="Proteomes" id="UP000584867">
    <property type="component" value="Unassembled WGS sequence"/>
</dbReference>
<dbReference type="SUPFAM" id="SSF49452">
    <property type="entry name" value="Starch-binding domain-like"/>
    <property type="match status" value="1"/>
</dbReference>
<dbReference type="PANTHER" id="PTHR30069">
    <property type="entry name" value="TONB-DEPENDENT OUTER MEMBRANE RECEPTOR"/>
    <property type="match status" value="1"/>
</dbReference>
<dbReference type="InterPro" id="IPR037066">
    <property type="entry name" value="Plug_dom_sf"/>
</dbReference>
<dbReference type="GO" id="GO:0030246">
    <property type="term" value="F:carbohydrate binding"/>
    <property type="evidence" value="ECO:0007669"/>
    <property type="project" value="InterPro"/>
</dbReference>
<dbReference type="Gene3D" id="2.40.170.20">
    <property type="entry name" value="TonB-dependent receptor, beta-barrel domain"/>
    <property type="match status" value="1"/>
</dbReference>
<evidence type="ECO:0000313" key="11">
    <source>
        <dbReference type="EMBL" id="MBB5064191.1"/>
    </source>
</evidence>
<organism evidence="11 12">
    <name type="scientific">Granulicella mallensis</name>
    <dbReference type="NCBI Taxonomy" id="940614"/>
    <lineage>
        <taxon>Bacteria</taxon>
        <taxon>Pseudomonadati</taxon>
        <taxon>Acidobacteriota</taxon>
        <taxon>Terriglobia</taxon>
        <taxon>Terriglobales</taxon>
        <taxon>Acidobacteriaceae</taxon>
        <taxon>Granulicella</taxon>
    </lineage>
</organism>
<reference evidence="11 12" key="1">
    <citation type="submission" date="2020-08" db="EMBL/GenBank/DDBJ databases">
        <title>Genomic Encyclopedia of Type Strains, Phase IV (KMG-V): Genome sequencing to study the core and pangenomes of soil and plant-associated prokaryotes.</title>
        <authorList>
            <person name="Whitman W."/>
        </authorList>
    </citation>
    <scope>NUCLEOTIDE SEQUENCE [LARGE SCALE GENOMIC DNA]</scope>
    <source>
        <strain evidence="11 12">X5P3</strain>
    </source>
</reference>
<keyword evidence="5 9" id="KW-0732">Signal</keyword>
<dbReference type="InterPro" id="IPR036942">
    <property type="entry name" value="Beta-barrel_TonB_sf"/>
</dbReference>
<dbReference type="PROSITE" id="PS52016">
    <property type="entry name" value="TONB_DEPENDENT_REC_3"/>
    <property type="match status" value="1"/>
</dbReference>
<evidence type="ECO:0000256" key="9">
    <source>
        <dbReference type="SAM" id="SignalP"/>
    </source>
</evidence>
<evidence type="ECO:0000256" key="5">
    <source>
        <dbReference type="ARBA" id="ARBA00022729"/>
    </source>
</evidence>
<dbReference type="InterPro" id="IPR012910">
    <property type="entry name" value="Plug_dom"/>
</dbReference>
<evidence type="ECO:0000256" key="6">
    <source>
        <dbReference type="ARBA" id="ARBA00023136"/>
    </source>
</evidence>
<evidence type="ECO:0000259" key="10">
    <source>
        <dbReference type="Pfam" id="PF07715"/>
    </source>
</evidence>
<dbReference type="SUPFAM" id="SSF56935">
    <property type="entry name" value="Porins"/>
    <property type="match status" value="1"/>
</dbReference>
<evidence type="ECO:0000256" key="1">
    <source>
        <dbReference type="ARBA" id="ARBA00004571"/>
    </source>
</evidence>
<comment type="subcellular location">
    <subcellularLocation>
        <location evidence="1 8">Cell outer membrane</location>
        <topology evidence="1 8">Multi-pass membrane protein</topology>
    </subcellularLocation>
</comment>
<dbReference type="EMBL" id="JACHIO010000009">
    <property type="protein sequence ID" value="MBB5064191.1"/>
    <property type="molecule type" value="Genomic_DNA"/>
</dbReference>
<dbReference type="PANTHER" id="PTHR30069:SF29">
    <property type="entry name" value="HEMOGLOBIN AND HEMOGLOBIN-HAPTOGLOBIN-BINDING PROTEIN 1-RELATED"/>
    <property type="match status" value="1"/>
</dbReference>
<name>A0A7W7ZQD1_9BACT</name>
<feature type="domain" description="TonB-dependent receptor plug" evidence="10">
    <location>
        <begin position="129"/>
        <end position="225"/>
    </location>
</feature>
<dbReference type="InterPro" id="IPR013784">
    <property type="entry name" value="Carb-bd-like_fold"/>
</dbReference>
<accession>A0A7W7ZQD1</accession>
<dbReference type="Gene3D" id="2.170.130.10">
    <property type="entry name" value="TonB-dependent receptor, plug domain"/>
    <property type="match status" value="1"/>
</dbReference>
<dbReference type="Gene3D" id="2.60.40.1120">
    <property type="entry name" value="Carboxypeptidase-like, regulatory domain"/>
    <property type="match status" value="1"/>
</dbReference>
<evidence type="ECO:0000313" key="12">
    <source>
        <dbReference type="Proteomes" id="UP000584867"/>
    </source>
</evidence>
<keyword evidence="3 8" id="KW-1134">Transmembrane beta strand</keyword>
<dbReference type="RefSeq" id="WP_260331025.1">
    <property type="nucleotide sequence ID" value="NZ_JACHIO010000009.1"/>
</dbReference>
<comment type="similarity">
    <text evidence="8">Belongs to the TonB-dependent receptor family.</text>
</comment>
<keyword evidence="6 8" id="KW-0472">Membrane</keyword>
<feature type="chain" id="PRO_5030708653" evidence="9">
    <location>
        <begin position="22"/>
        <end position="775"/>
    </location>
</feature>
<dbReference type="GO" id="GO:0015344">
    <property type="term" value="F:siderophore uptake transmembrane transporter activity"/>
    <property type="evidence" value="ECO:0007669"/>
    <property type="project" value="TreeGrafter"/>
</dbReference>
<dbReference type="GO" id="GO:0044718">
    <property type="term" value="P:siderophore transmembrane transport"/>
    <property type="evidence" value="ECO:0007669"/>
    <property type="project" value="TreeGrafter"/>
</dbReference>
<feature type="signal peptide" evidence="9">
    <location>
        <begin position="1"/>
        <end position="21"/>
    </location>
</feature>
<comment type="caution">
    <text evidence="11">The sequence shown here is derived from an EMBL/GenBank/DDBJ whole genome shotgun (WGS) entry which is preliminary data.</text>
</comment>
<gene>
    <name evidence="11" type="ORF">HDF15_002542</name>
</gene>
<evidence type="ECO:0000256" key="3">
    <source>
        <dbReference type="ARBA" id="ARBA00022452"/>
    </source>
</evidence>
<dbReference type="Pfam" id="PF07715">
    <property type="entry name" value="Plug"/>
    <property type="match status" value="1"/>
</dbReference>
<keyword evidence="11" id="KW-0675">Receptor</keyword>
<protein>
    <submittedName>
        <fullName evidence="11">Outer membrane cobalamin receptor</fullName>
    </submittedName>
</protein>
<proteinExistence type="inferred from homology"/>
<evidence type="ECO:0000256" key="7">
    <source>
        <dbReference type="ARBA" id="ARBA00023237"/>
    </source>
</evidence>
<evidence type="ECO:0000256" key="8">
    <source>
        <dbReference type="PROSITE-ProRule" id="PRU01360"/>
    </source>
</evidence>
<dbReference type="GO" id="GO:0009279">
    <property type="term" value="C:cell outer membrane"/>
    <property type="evidence" value="ECO:0007669"/>
    <property type="project" value="UniProtKB-SubCell"/>
</dbReference>
<dbReference type="InterPro" id="IPR039426">
    <property type="entry name" value="TonB-dep_rcpt-like"/>
</dbReference>
<keyword evidence="4 8" id="KW-0812">Transmembrane</keyword>
<dbReference type="AlphaFoldDB" id="A0A7W7ZQD1"/>
<keyword evidence="7 8" id="KW-0998">Cell outer membrane</keyword>
<evidence type="ECO:0000256" key="4">
    <source>
        <dbReference type="ARBA" id="ARBA00022692"/>
    </source>
</evidence>
<sequence length="775" mass="85192">MMKKISLFVLLLCFAAVPLLAQVNTGELRITLTDPGGHGVESAVVLSNEANQYFRRLVTNKDGNITIKTLPYGVYSLKVEKESFASVATSFEIRSEIPVERTLHLVISPVSTVIHVSASSSLVDPNGPSSIMRIGSAQIEDKVDSLPGRSVQDLINSQPGWLYEGNAVLHPRGSEYQTQLIVDGVPLTDNRSPGFGPEIEADDLDSISVYTAGFPAEYGRKLGGVVELNTTHQPLSGLHGQLVLGGGSYATLQSFGQLQDTWGKNSLFATASGSATSHYLNPVVPENFTNKGTTADFAARYERDFTPRDSFNLSVRHELSRFQIPNELLQEQAGQIQNGDNFETIGTAGYQHTFSPNLLTSLVGMVRDNANDLYSNPLSTPIIAFQKNDFREGYFKDTVSFHHGHQEFKAGVESDATFLHEKFSFTLTDPTQFDDGTPTTLPPFIQSRPDLEQSAFVEDLVRLGQWTLSGGLRWDHYQLLLNQNAVSPRLSIGRYLPSINTVVHASYDRIFQTPSNENILISSSGYIQSVDPQVLKLPVKPSEGNYFEAGASKSVAERLRLDVNVYRRDVRNYADDDQLLNTGVSYPIAFDKAVIYGAEGKLDLVHLGNLTGYVSYSYMVGNVWFPVTGGLFLGDDVSAALTQLSGHFPDSQDQRNTLRTRFKYQLLPRIWLAAGLLSGSGLPFEFEGTQEDALAQYGPDVVNRLNFDRGRVDPSLSVQASLGATVYMSEKINSRFQIDGDNLNNRLNVIDFGGLFSGNAIGPARSFSLRLNTTF</sequence>